<evidence type="ECO:0000313" key="1">
    <source>
        <dbReference type="EMBL" id="MQW32763.1"/>
    </source>
</evidence>
<reference evidence="1 2" key="1">
    <citation type="journal article" date="2013" name="Genome Biol.">
        <title>Comparative genomics of the core and accessory genomes of 48 Sinorhizobium strains comprising five genospecies.</title>
        <authorList>
            <person name="Sugawara M."/>
            <person name="Epstein B."/>
            <person name="Badgley B.D."/>
            <person name="Unno T."/>
            <person name="Xu L."/>
            <person name="Reese J."/>
            <person name="Gyaneshwar P."/>
            <person name="Denny R."/>
            <person name="Mudge J."/>
            <person name="Bharti A.K."/>
            <person name="Farmer A.D."/>
            <person name="May G.D."/>
            <person name="Woodward J.E."/>
            <person name="Medigue C."/>
            <person name="Vallenet D."/>
            <person name="Lajus A."/>
            <person name="Rouy Z."/>
            <person name="Martinez-Vaz B."/>
            <person name="Tiffin P."/>
            <person name="Young N.D."/>
            <person name="Sadowsky M.J."/>
        </authorList>
    </citation>
    <scope>NUCLEOTIDE SEQUENCE [LARGE SCALE GENOMIC DNA]</scope>
    <source>
        <strain evidence="1 2">N6B1</strain>
    </source>
</reference>
<gene>
    <name evidence="1" type="ORF">GHK53_08065</name>
</gene>
<sequence>MSDLPNKADFIADERPGEYEATFSVRGTIRVTIKAGSVEEARAKADAMTEDEEFGLELDEADDVSVNWVGRPLPMFLVTRDGKKMKVSRLQPGDLPRQPDERGF</sequence>
<name>A0AAW9TLM0_RHIML</name>
<comment type="caution">
    <text evidence="1">The sequence shown here is derived from an EMBL/GenBank/DDBJ whole genome shotgun (WGS) entry which is preliminary data.</text>
</comment>
<dbReference type="RefSeq" id="WP_017271911.1">
    <property type="nucleotide sequence ID" value="NZ_JADZOF010000001.1"/>
</dbReference>
<dbReference type="AlphaFoldDB" id="A0AAW9TLM0"/>
<dbReference type="EMBL" id="WISR01000082">
    <property type="protein sequence ID" value="MQW32763.1"/>
    <property type="molecule type" value="Genomic_DNA"/>
</dbReference>
<proteinExistence type="predicted"/>
<protein>
    <submittedName>
        <fullName evidence="1">Uncharacterized protein</fullName>
    </submittedName>
</protein>
<dbReference type="Proteomes" id="UP000429484">
    <property type="component" value="Unassembled WGS sequence"/>
</dbReference>
<evidence type="ECO:0000313" key="2">
    <source>
        <dbReference type="Proteomes" id="UP000429484"/>
    </source>
</evidence>
<accession>A0AAW9TLM0</accession>
<organism evidence="1 2">
    <name type="scientific">Rhizobium meliloti</name>
    <name type="common">Ensifer meliloti</name>
    <name type="synonym">Sinorhizobium meliloti</name>
    <dbReference type="NCBI Taxonomy" id="382"/>
    <lineage>
        <taxon>Bacteria</taxon>
        <taxon>Pseudomonadati</taxon>
        <taxon>Pseudomonadota</taxon>
        <taxon>Alphaproteobacteria</taxon>
        <taxon>Hyphomicrobiales</taxon>
        <taxon>Rhizobiaceae</taxon>
        <taxon>Sinorhizobium/Ensifer group</taxon>
        <taxon>Sinorhizobium</taxon>
    </lineage>
</organism>